<proteinExistence type="predicted"/>
<evidence type="ECO:0000313" key="3">
    <source>
        <dbReference type="Proteomes" id="UP000060778"/>
    </source>
</evidence>
<sequence>MKLSPELDRTSRIFVDTLSRLYVLTNLRFKDLVKYKAIELIERVTGNCVAFRIPSLGGYVVSCQGEVVAASLKDPPALGSQAIAFLGEEEFEIVIYELPRESFEKALKLLDGITVNEEQLEEFKGKLAEILEKVLSKEAKSEEKEAIEIPEVISQAPPLEVLDLIDLVTISDEIAYFLSKNGIEAESQTPEEVNGMMVAVIKIKEPSVDLRSLFEKLYEASKRAELKSLLKVITSDGRTYYFDSVTYDTVLKILDRFGINESPLLYIESNGEAVLNIILESKIWQNLIPRMVASITSALSTRNFPWKRTYVKVRLGDLELTGEIIPQSK</sequence>
<keyword evidence="1" id="KW-0175">Coiled coil</keyword>
<dbReference type="RefSeq" id="WP_075049207.1">
    <property type="nucleotide sequence ID" value="NZ_CP006867.1"/>
</dbReference>
<dbReference type="EMBL" id="CP006867">
    <property type="protein sequence ID" value="ALU12131.1"/>
    <property type="molecule type" value="Genomic_DNA"/>
</dbReference>
<keyword evidence="3" id="KW-1185">Reference proteome</keyword>
<feature type="coiled-coil region" evidence="1">
    <location>
        <begin position="113"/>
        <end position="140"/>
    </location>
</feature>
<evidence type="ECO:0000256" key="1">
    <source>
        <dbReference type="SAM" id="Coils"/>
    </source>
</evidence>
<gene>
    <name evidence="2" type="ORF">EYM_00670</name>
</gene>
<reference evidence="2 3" key="1">
    <citation type="submission" date="2013-11" db="EMBL/GenBank/DDBJ databases">
        <title>Comparative genomics of Ignicoccus.</title>
        <authorList>
            <person name="Podar M."/>
        </authorList>
    </citation>
    <scope>NUCLEOTIDE SEQUENCE [LARGE SCALE GENOMIC DNA]</scope>
    <source>
        <strain evidence="2 3">DSM 13165</strain>
    </source>
</reference>
<organism evidence="2 3">
    <name type="scientific">Ignicoccus islandicus DSM 13165</name>
    <dbReference type="NCBI Taxonomy" id="940295"/>
    <lineage>
        <taxon>Archaea</taxon>
        <taxon>Thermoproteota</taxon>
        <taxon>Thermoprotei</taxon>
        <taxon>Desulfurococcales</taxon>
        <taxon>Desulfurococcaceae</taxon>
        <taxon>Ignicoccus</taxon>
    </lineage>
</organism>
<dbReference type="STRING" id="940295.EYM_00670"/>
<dbReference type="KEGG" id="iis:EYM_00670"/>
<dbReference type="Proteomes" id="UP000060778">
    <property type="component" value="Chromosome"/>
</dbReference>
<name>A0A0U3ECF1_9CREN</name>
<dbReference type="AlphaFoldDB" id="A0A0U3ECF1"/>
<accession>A0A0U3ECF1</accession>
<protein>
    <submittedName>
        <fullName evidence="2">Uncharacterized protein</fullName>
    </submittedName>
</protein>
<evidence type="ECO:0000313" key="2">
    <source>
        <dbReference type="EMBL" id="ALU12131.1"/>
    </source>
</evidence>
<dbReference type="GeneID" id="30679553"/>